<dbReference type="Gene3D" id="1.10.510.10">
    <property type="entry name" value="Transferase(Phosphotransferase) domain 1"/>
    <property type="match status" value="1"/>
</dbReference>
<dbReference type="Proteomes" id="UP000326354">
    <property type="component" value="Chromosome"/>
</dbReference>
<keyword evidence="3" id="KW-0547">Nucleotide-binding</keyword>
<keyword evidence="8" id="KW-1185">Reference proteome</keyword>
<dbReference type="AlphaFoldDB" id="A0A5S9IRC9"/>
<organism evidence="7 8">
    <name type="scientific">Uabimicrobium amorphum</name>
    <dbReference type="NCBI Taxonomy" id="2596890"/>
    <lineage>
        <taxon>Bacteria</taxon>
        <taxon>Pseudomonadati</taxon>
        <taxon>Planctomycetota</taxon>
        <taxon>Candidatus Uabimicrobiia</taxon>
        <taxon>Candidatus Uabimicrobiales</taxon>
        <taxon>Candidatus Uabimicrobiaceae</taxon>
        <taxon>Candidatus Uabimicrobium</taxon>
    </lineage>
</organism>
<feature type="domain" description="Protein kinase" evidence="6">
    <location>
        <begin position="89"/>
        <end position="403"/>
    </location>
</feature>
<keyword evidence="5" id="KW-0067">ATP-binding</keyword>
<dbReference type="KEGG" id="uam:UABAM_04418"/>
<dbReference type="EMBL" id="AP019860">
    <property type="protein sequence ID" value="BBM86032.1"/>
    <property type="molecule type" value="Genomic_DNA"/>
</dbReference>
<sequence>MFSSRKSLKSQKKCMVSLVKSPDGIPWGISIYRGKSPNEYIQPIAVSLGYDPLPEKWGTKFEELACSVQKIIDDRQFFQLEHKNKNHEFYILSCNMKQLFGKTILRRMIDKFEDTKSDTYCRDSSIEDSRSYHLDEENSPQAQIIQKKIEERLHASSPKLAIQTDGNKLGIIRLRQDRSVLWERYFISEDLTHLKTGKFYAYVANNIIAEGSLGKKYLELRKPGVFNNYQWKFKVKVSEILHHLAELTFSLHESHQKGIVHADLKPENILITKKGMIAIDSMEAMIGKNSKGMTKRYAAPEQIMRETVSPQTDQYAFGVILAELLGGVIYGEEVNFIIPTGGSGSTRMTILKDPGVFLDPTTCSVPTKSIQRVRDLIKKCLSFHCSDRFSSMKEIGTEIHSWNKDDDFSHELECPLQFGQLKSDETENSYWWLTDNYQ</sequence>
<dbReference type="InterPro" id="IPR008271">
    <property type="entry name" value="Ser/Thr_kinase_AS"/>
</dbReference>
<dbReference type="SUPFAM" id="SSF56112">
    <property type="entry name" value="Protein kinase-like (PK-like)"/>
    <property type="match status" value="1"/>
</dbReference>
<evidence type="ECO:0000256" key="4">
    <source>
        <dbReference type="ARBA" id="ARBA00022777"/>
    </source>
</evidence>
<reference evidence="7 8" key="1">
    <citation type="submission" date="2019-08" db="EMBL/GenBank/DDBJ databases">
        <title>Complete genome sequence of Candidatus Uab amorphum.</title>
        <authorList>
            <person name="Shiratori T."/>
            <person name="Suzuki S."/>
            <person name="Kakizawa Y."/>
            <person name="Ishida K."/>
        </authorList>
    </citation>
    <scope>NUCLEOTIDE SEQUENCE [LARGE SCALE GENOMIC DNA]</scope>
    <source>
        <strain evidence="7 8">SRT547</strain>
    </source>
</reference>
<keyword evidence="4 7" id="KW-0418">Kinase</keyword>
<dbReference type="PROSITE" id="PS50011">
    <property type="entry name" value="PROTEIN_KINASE_DOM"/>
    <property type="match status" value="1"/>
</dbReference>
<evidence type="ECO:0000256" key="3">
    <source>
        <dbReference type="ARBA" id="ARBA00022741"/>
    </source>
</evidence>
<evidence type="ECO:0000259" key="6">
    <source>
        <dbReference type="PROSITE" id="PS50011"/>
    </source>
</evidence>
<dbReference type="OrthoDB" id="6111975at2"/>
<evidence type="ECO:0000256" key="5">
    <source>
        <dbReference type="ARBA" id="ARBA00022840"/>
    </source>
</evidence>
<accession>A0A5S9IRC9</accession>
<dbReference type="PANTHER" id="PTHR24351">
    <property type="entry name" value="RIBOSOMAL PROTEIN S6 KINASE"/>
    <property type="match status" value="1"/>
</dbReference>
<dbReference type="RefSeq" id="WP_151970112.1">
    <property type="nucleotide sequence ID" value="NZ_AP019860.1"/>
</dbReference>
<dbReference type="GO" id="GO:0004674">
    <property type="term" value="F:protein serine/threonine kinase activity"/>
    <property type="evidence" value="ECO:0007669"/>
    <property type="project" value="UniProtKB-KW"/>
</dbReference>
<protein>
    <submittedName>
        <fullName evidence="7">Serine/threonine protein kinase</fullName>
    </submittedName>
</protein>
<evidence type="ECO:0000256" key="1">
    <source>
        <dbReference type="ARBA" id="ARBA00022527"/>
    </source>
</evidence>
<dbReference type="SMART" id="SM00220">
    <property type="entry name" value="S_TKc"/>
    <property type="match status" value="1"/>
</dbReference>
<evidence type="ECO:0000313" key="8">
    <source>
        <dbReference type="Proteomes" id="UP000326354"/>
    </source>
</evidence>
<keyword evidence="2" id="KW-0808">Transferase</keyword>
<dbReference type="Pfam" id="PF00069">
    <property type="entry name" value="Pkinase"/>
    <property type="match status" value="1"/>
</dbReference>
<dbReference type="GO" id="GO:0005524">
    <property type="term" value="F:ATP binding"/>
    <property type="evidence" value="ECO:0007669"/>
    <property type="project" value="UniProtKB-KW"/>
</dbReference>
<evidence type="ECO:0000313" key="7">
    <source>
        <dbReference type="EMBL" id="BBM86032.1"/>
    </source>
</evidence>
<dbReference type="PROSITE" id="PS00108">
    <property type="entry name" value="PROTEIN_KINASE_ST"/>
    <property type="match status" value="1"/>
</dbReference>
<evidence type="ECO:0000256" key="2">
    <source>
        <dbReference type="ARBA" id="ARBA00022679"/>
    </source>
</evidence>
<dbReference type="InterPro" id="IPR011009">
    <property type="entry name" value="Kinase-like_dom_sf"/>
</dbReference>
<proteinExistence type="predicted"/>
<dbReference type="InterPro" id="IPR000719">
    <property type="entry name" value="Prot_kinase_dom"/>
</dbReference>
<name>A0A5S9IRC9_UABAM</name>
<keyword evidence="1 7" id="KW-0723">Serine/threonine-protein kinase</keyword>
<gene>
    <name evidence="7" type="ORF">UABAM_04418</name>
</gene>